<sequence length="231" mass="24259">MAPVAEAKHTNQCFGVAYYDAWRRTHGLPPVCVGFSQQKESVQAASGSSPEQHPPSNDKFKVLCLGYSAHDAGSKNGDLPYCEGLELVLIEQASEAAAAHNASAGQMAAQSHASVAHESAAPHAHSAHAERSAGLQQQGEQDAQEVPDYLVFKLISRANQNMEKLRSALKNEGPLRLKPTPANLQDMADRLSARASANAAKVMGTAGAVASNAFSLVKPLFGSSASGSDKQ</sequence>
<evidence type="ECO:0000313" key="3">
    <source>
        <dbReference type="EMBL" id="CAD8662293.1"/>
    </source>
</evidence>
<dbReference type="EMBL" id="HBFB01000481">
    <property type="protein sequence ID" value="CAD8662293.1"/>
    <property type="molecule type" value="Transcribed_RNA"/>
</dbReference>
<gene>
    <name evidence="3" type="ORF">CLEI1391_LOCUS241</name>
</gene>
<evidence type="ECO:0000256" key="1">
    <source>
        <dbReference type="SAM" id="MobiDB-lite"/>
    </source>
</evidence>
<proteinExistence type="predicted"/>
<protein>
    <recommendedName>
        <fullName evidence="2">DUF8204 domain-containing protein</fullName>
    </recommendedName>
</protein>
<reference evidence="3" key="1">
    <citation type="submission" date="2021-01" db="EMBL/GenBank/DDBJ databases">
        <authorList>
            <person name="Corre E."/>
            <person name="Pelletier E."/>
            <person name="Niang G."/>
            <person name="Scheremetjew M."/>
            <person name="Finn R."/>
            <person name="Kale V."/>
            <person name="Holt S."/>
            <person name="Cochrane G."/>
            <person name="Meng A."/>
            <person name="Brown T."/>
            <person name="Cohen L."/>
        </authorList>
    </citation>
    <scope>NUCLEOTIDE SEQUENCE</scope>
    <source>
        <strain evidence="3">SAG 11-49</strain>
    </source>
</reference>
<name>A0A7S0R0W8_9CHLO</name>
<dbReference type="Pfam" id="PF26631">
    <property type="entry name" value="DUF8204"/>
    <property type="match status" value="1"/>
</dbReference>
<dbReference type="PANTHER" id="PTHR34566">
    <property type="entry name" value="ALTERED INHERITANCE OF MITOCHONDRIA PROTEIN"/>
    <property type="match status" value="1"/>
</dbReference>
<feature type="region of interest" description="Disordered" evidence="1">
    <location>
        <begin position="101"/>
        <end position="142"/>
    </location>
</feature>
<dbReference type="AlphaFoldDB" id="A0A7S0R0W8"/>
<dbReference type="InterPro" id="IPR058517">
    <property type="entry name" value="DUF8204"/>
</dbReference>
<feature type="compositionally biased region" description="Low complexity" evidence="1">
    <location>
        <begin position="101"/>
        <end position="124"/>
    </location>
</feature>
<evidence type="ECO:0000259" key="2">
    <source>
        <dbReference type="Pfam" id="PF26631"/>
    </source>
</evidence>
<dbReference type="PANTHER" id="PTHR34566:SF2">
    <property type="entry name" value="ALTERED INHERITANCE OF MITOCHONDRIA PROTEIN"/>
    <property type="match status" value="1"/>
</dbReference>
<feature type="domain" description="DUF8204" evidence="2">
    <location>
        <begin position="11"/>
        <end position="87"/>
    </location>
</feature>
<organism evidence="3">
    <name type="scientific">Chlamydomonas leiostraca</name>
    <dbReference type="NCBI Taxonomy" id="1034604"/>
    <lineage>
        <taxon>Eukaryota</taxon>
        <taxon>Viridiplantae</taxon>
        <taxon>Chlorophyta</taxon>
        <taxon>core chlorophytes</taxon>
        <taxon>Chlorophyceae</taxon>
        <taxon>CS clade</taxon>
        <taxon>Chlamydomonadales</taxon>
        <taxon>Chlamydomonadaceae</taxon>
        <taxon>Chlamydomonas</taxon>
    </lineage>
</organism>
<accession>A0A7S0R0W8</accession>